<reference evidence="3 4" key="1">
    <citation type="journal article" date="2014" name="PLoS ONE">
        <title>Global Analysis of Gene Expression Profiles in Physic Nut (Jatropha curcas L.) Seedlings Exposed to Salt Stress.</title>
        <authorList>
            <person name="Zhang L."/>
            <person name="Zhang C."/>
            <person name="Wu P."/>
            <person name="Chen Y."/>
            <person name="Li M."/>
            <person name="Jiang H."/>
            <person name="Wu G."/>
        </authorList>
    </citation>
    <scope>NUCLEOTIDE SEQUENCE [LARGE SCALE GENOMIC DNA]</scope>
    <source>
        <strain evidence="4">cv. GZQX0401</strain>
        <tissue evidence="3">Young leaves</tissue>
    </source>
</reference>
<dbReference type="STRING" id="180498.A0A067KEM4"/>
<keyword evidence="4" id="KW-1185">Reference proteome</keyword>
<protein>
    <submittedName>
        <fullName evidence="3">Uncharacterized protein</fullName>
    </submittedName>
</protein>
<name>A0A067KEM4_JATCU</name>
<keyword evidence="2" id="KW-1133">Transmembrane helix</keyword>
<keyword evidence="2" id="KW-0812">Transmembrane</keyword>
<dbReference type="Proteomes" id="UP000027138">
    <property type="component" value="Unassembled WGS sequence"/>
</dbReference>
<dbReference type="OrthoDB" id="649641at2759"/>
<keyword evidence="1" id="KW-0175">Coiled coil</keyword>
<feature type="coiled-coil region" evidence="1">
    <location>
        <begin position="802"/>
        <end position="850"/>
    </location>
</feature>
<accession>A0A067KEM4</accession>
<organism evidence="3 4">
    <name type="scientific">Jatropha curcas</name>
    <name type="common">Barbados nut</name>
    <dbReference type="NCBI Taxonomy" id="180498"/>
    <lineage>
        <taxon>Eukaryota</taxon>
        <taxon>Viridiplantae</taxon>
        <taxon>Streptophyta</taxon>
        <taxon>Embryophyta</taxon>
        <taxon>Tracheophyta</taxon>
        <taxon>Spermatophyta</taxon>
        <taxon>Magnoliopsida</taxon>
        <taxon>eudicotyledons</taxon>
        <taxon>Gunneridae</taxon>
        <taxon>Pentapetalae</taxon>
        <taxon>rosids</taxon>
        <taxon>fabids</taxon>
        <taxon>Malpighiales</taxon>
        <taxon>Euphorbiaceae</taxon>
        <taxon>Crotonoideae</taxon>
        <taxon>Jatropheae</taxon>
        <taxon>Jatropha</taxon>
    </lineage>
</organism>
<dbReference type="SUPFAM" id="SSF57997">
    <property type="entry name" value="Tropomyosin"/>
    <property type="match status" value="1"/>
</dbReference>
<dbReference type="PANTHER" id="PTHR43939">
    <property type="entry name" value="COILED-COIL DOMAIN-CONTAINING PROTEIN 158"/>
    <property type="match status" value="1"/>
</dbReference>
<sequence>MAQLEKFMAERLQLQSVNNNLNLELMNRAKDAEELNRRHVDLSSIENLIEQVEGVFKLEDAEMELEGMPFSRLESLVSFLVRKCKEADEQVSSSTEEFVSKVEESRKLQEKVHQLTALKLQHETEIEDLKGHLSQVEEALHKKQSELQEKVSELEQSEQRVSSIREKLSIAVAKGKGLVVQRDSLKQSLSETSTELERSSQELQLKDAMLHELETKLKTYSEAGERVEALESELSYIRNSATALRESFLLKDSVLQRIEEILEDLDLPEHFHSRDIIEKVDWLARSATGNSLPLADWDQKSSVGGSYSDTGFVVMDAWKEDVQPSSGSGDDLRRKYEELQGKFYGLAEQNEMLEQSLMERNQLVQRWEELLDRINMPAHLRSVEPEVKIEWLGNALLEVNHDKNSLLENIEKLENHCESLTADLEQSEKRISCLDAALEESQKRISDLEMDIEAVIHERENLSERLEILSCDHEKLSAKAAQFGLDNEKLQNEVSGLQEQLAQKLENEEHIQRINGEICRLQDLIYDTLKDPGTNELISGGDSIQCLEGLLRKLIENYMALSLVKPLLGDADEKQHAEEAGVDLDERTRDVLDDMESDKALLKRDQVDANSVNAEILKKKLEEALSELVSVKEERDGYKEKQQSLVCEVEALERKREKLQELLNLEEQKSTSVREKLNVAVRKGKSLVQQRDGLKQTIEEMNAELAHLQSEIKHRENALTDYELKTRDLAAYSGRAEALEAESLFMRNRLAENDCILQEKGHTLTVILNILGGIDVGEIYDSDPVKKLEHIGKLYHDLHAAVASLQEESRKSRRAAELLLAELNEVQDRNDGLQEELAKVTVELSQLSKDRDVAEAAKFEALSRLEQLSLVCTEEKRKKHSEILLLKSAANQLGKSFYDINDSLARFFSDDLEFLQNLESGLKSCLDRAEADLVVPGPSFSAYGDITSSNSGIKGNFSSQINLPDHLDDDIITEVFSSLEECVKEVDAVKIILHEHSAAVNEKASSLSKLMGSIHRDKTSQRELIETMKQEIKQIESAEKQKEIEIVVLHRNIALLYEACSSSLMEIEKRKAEVFANNSPVGDLGMNLKSVAFGDGVLPFGGENNVSSEEHVKTMAEKLLSVVKDFASIKGEIIEGNKKEMKITISNLQKELQEKDIQRERICKDLVSQIKQAESAAASYSLDLQSSKSHMHDLERRLEIMEDERNLLRQKVKELQDKQTITTELQEEVRSLTDRISAKDQEIEALMQALDEEEVQMEDLTKKVEELEKVVQQKNLDIENLEASRAKVVKKLSITVNKFDELHHFSESLVAEVEKLQSQLHDRDGEISFLRQEITRCTNEALVASQTNNKRNSDDLCELLTWLAALISLDVNLDDTNQINENKEIIQKKITSILSELDDLRVAAQSRDALLQIERSKVEDLTQREESLEKSLREKEMQLNMLEVGGDDQPKSTRSEILEVQPVISKWTVPGPSTATQVRSLRKASNNDQVAIAIDMDHGSSSRVEDEDDEKAHGFRSLTSSRIVPKFTRPVTDMIDGLWVSCDRTLMRQPALRLGIMIYWAVLHALLAAFVV</sequence>
<feature type="coiled-coil region" evidence="1">
    <location>
        <begin position="119"/>
        <end position="233"/>
    </location>
</feature>
<dbReference type="EMBL" id="KK914539">
    <property type="protein sequence ID" value="KDP33458.1"/>
    <property type="molecule type" value="Genomic_DNA"/>
</dbReference>
<feature type="coiled-coil region" evidence="1">
    <location>
        <begin position="396"/>
        <end position="507"/>
    </location>
</feature>
<evidence type="ECO:0000256" key="2">
    <source>
        <dbReference type="SAM" id="Phobius"/>
    </source>
</evidence>
<proteinExistence type="predicted"/>
<evidence type="ECO:0000256" key="1">
    <source>
        <dbReference type="SAM" id="Coils"/>
    </source>
</evidence>
<evidence type="ECO:0000313" key="4">
    <source>
        <dbReference type="Proteomes" id="UP000027138"/>
    </source>
</evidence>
<feature type="transmembrane region" description="Helical" evidence="2">
    <location>
        <begin position="1551"/>
        <end position="1571"/>
    </location>
</feature>
<gene>
    <name evidence="3" type="ORF">JCGZ_07029</name>
</gene>
<feature type="coiled-coil region" evidence="1">
    <location>
        <begin position="1018"/>
        <end position="1045"/>
    </location>
</feature>
<feature type="coiled-coil region" evidence="1">
    <location>
        <begin position="4"/>
        <end position="38"/>
    </location>
</feature>
<dbReference type="PANTHER" id="PTHR43939:SF50">
    <property type="entry name" value="NUCLEOPORIN"/>
    <property type="match status" value="1"/>
</dbReference>
<feature type="coiled-coil region" evidence="1">
    <location>
        <begin position="1411"/>
        <end position="1438"/>
    </location>
</feature>
<feature type="coiled-coil region" evidence="1">
    <location>
        <begin position="614"/>
        <end position="742"/>
    </location>
</feature>
<keyword evidence="2" id="KW-0472">Membrane</keyword>
<evidence type="ECO:0000313" key="3">
    <source>
        <dbReference type="EMBL" id="KDP33458.1"/>
    </source>
</evidence>
<feature type="coiled-coil region" evidence="1">
    <location>
        <begin position="1138"/>
        <end position="1284"/>
    </location>
</feature>